<dbReference type="AlphaFoldDB" id="A0A0U9H1S7"/>
<dbReference type="Proteomes" id="UP000052946">
    <property type="component" value="Unassembled WGS sequence"/>
</dbReference>
<comment type="caution">
    <text evidence="9">The sequence shown here is derived from an EMBL/GenBank/DDBJ whole genome shotgun (WGS) entry which is preliminary data.</text>
</comment>
<dbReference type="GO" id="GO:0006508">
    <property type="term" value="P:proteolysis"/>
    <property type="evidence" value="ECO:0007669"/>
    <property type="project" value="UniProtKB-KW"/>
</dbReference>
<evidence type="ECO:0000256" key="6">
    <source>
        <dbReference type="PIRNR" id="PIRNR001123"/>
    </source>
</evidence>
<protein>
    <submittedName>
        <fullName evidence="9">Aminopeptidase YsdC</fullName>
    </submittedName>
</protein>
<comment type="cofactor">
    <cofactor evidence="8">
        <name>a divalent metal cation</name>
        <dbReference type="ChEBI" id="CHEBI:60240"/>
    </cofactor>
    <text evidence="8">Binds 2 divalent metal cations per subunit.</text>
</comment>
<accession>A0A0U9H1S7</accession>
<keyword evidence="5" id="KW-0378">Hydrolase</keyword>
<keyword evidence="3" id="KW-0645">Protease</keyword>
<evidence type="ECO:0000256" key="3">
    <source>
        <dbReference type="ARBA" id="ARBA00022670"/>
    </source>
</evidence>
<feature type="binding site" evidence="8">
    <location>
        <position position="178"/>
    </location>
    <ligand>
        <name>Zn(2+)</name>
        <dbReference type="ChEBI" id="CHEBI:29105"/>
        <label>2</label>
    </ligand>
</feature>
<dbReference type="CDD" id="cd05656">
    <property type="entry name" value="M42_Frv"/>
    <property type="match status" value="1"/>
</dbReference>
<evidence type="ECO:0000313" key="10">
    <source>
        <dbReference type="Proteomes" id="UP000052946"/>
    </source>
</evidence>
<dbReference type="PIRSF" id="PIRSF001123">
    <property type="entry name" value="PepA_GA"/>
    <property type="match status" value="1"/>
</dbReference>
<organism evidence="9 10">
    <name type="scientific">Oceanobacillus picturae</name>
    <dbReference type="NCBI Taxonomy" id="171693"/>
    <lineage>
        <taxon>Bacteria</taxon>
        <taxon>Bacillati</taxon>
        <taxon>Bacillota</taxon>
        <taxon>Bacilli</taxon>
        <taxon>Bacillales</taxon>
        <taxon>Bacillaceae</taxon>
        <taxon>Oceanobacillus</taxon>
    </lineage>
</organism>
<dbReference type="Gene3D" id="3.40.630.10">
    <property type="entry name" value="Zn peptidases"/>
    <property type="match status" value="1"/>
</dbReference>
<keyword evidence="4 8" id="KW-0479">Metal-binding</keyword>
<dbReference type="RefSeq" id="WP_058949269.1">
    <property type="nucleotide sequence ID" value="NZ_BBXV01000008.1"/>
</dbReference>
<keyword evidence="2 9" id="KW-0031">Aminopeptidase</keyword>
<evidence type="ECO:0000256" key="7">
    <source>
        <dbReference type="PIRSR" id="PIRSR001123-1"/>
    </source>
</evidence>
<name>A0A0U9H1S7_9BACI</name>
<dbReference type="Gene3D" id="2.40.30.40">
    <property type="entry name" value="Peptidase M42, domain 2"/>
    <property type="match status" value="1"/>
</dbReference>
<dbReference type="PANTHER" id="PTHR32481">
    <property type="entry name" value="AMINOPEPTIDASE"/>
    <property type="match status" value="1"/>
</dbReference>
<dbReference type="PANTHER" id="PTHR32481:SF7">
    <property type="entry name" value="AMINOPEPTIDASE YHFE-RELATED"/>
    <property type="match status" value="1"/>
</dbReference>
<feature type="binding site" evidence="8">
    <location>
        <position position="211"/>
    </location>
    <ligand>
        <name>Zn(2+)</name>
        <dbReference type="ChEBI" id="CHEBI:29105"/>
        <label>2</label>
    </ligand>
</feature>
<dbReference type="InterPro" id="IPR008007">
    <property type="entry name" value="Peptidase_M42"/>
</dbReference>
<dbReference type="InterPro" id="IPR051464">
    <property type="entry name" value="Peptidase_M42_aminopept"/>
</dbReference>
<dbReference type="GO" id="GO:0046872">
    <property type="term" value="F:metal ion binding"/>
    <property type="evidence" value="ECO:0007669"/>
    <property type="project" value="UniProtKB-UniRule"/>
</dbReference>
<evidence type="ECO:0000256" key="4">
    <source>
        <dbReference type="ARBA" id="ARBA00022723"/>
    </source>
</evidence>
<evidence type="ECO:0000256" key="1">
    <source>
        <dbReference type="ARBA" id="ARBA00006272"/>
    </source>
</evidence>
<proteinExistence type="inferred from homology"/>
<dbReference type="SUPFAM" id="SSF101821">
    <property type="entry name" value="Aminopeptidase/glucanase lid domain"/>
    <property type="match status" value="1"/>
</dbReference>
<dbReference type="GO" id="GO:0004177">
    <property type="term" value="F:aminopeptidase activity"/>
    <property type="evidence" value="ECO:0007669"/>
    <property type="project" value="UniProtKB-UniRule"/>
</dbReference>
<dbReference type="InterPro" id="IPR023367">
    <property type="entry name" value="Peptidase_M42_dom2"/>
</dbReference>
<reference evidence="9 10" key="2">
    <citation type="journal article" date="2016" name="Genome Announc.">
        <title>Draft Genome Sequence of Oceanobacillus picturae Heshi-B3, Isolated from Fermented Rice Bran in a Traditional Japanese Seafood Dish.</title>
        <authorList>
            <person name="Akuzawa S."/>
            <person name="Nagaoka J."/>
            <person name="Kanekatsu M."/>
            <person name="Kanesaki Y."/>
            <person name="Suzuki T."/>
        </authorList>
    </citation>
    <scope>NUCLEOTIDE SEQUENCE [LARGE SCALE GENOMIC DNA]</scope>
    <source>
        <strain evidence="9 10">Heshi-B3</strain>
    </source>
</reference>
<gene>
    <name evidence="9" type="ORF">OPHB3_0459</name>
</gene>
<dbReference type="EMBL" id="BBXV01000008">
    <property type="protein sequence ID" value="GAQ16535.1"/>
    <property type="molecule type" value="Genomic_DNA"/>
</dbReference>
<dbReference type="Pfam" id="PF05343">
    <property type="entry name" value="Peptidase_M42"/>
    <property type="match status" value="1"/>
</dbReference>
<dbReference type="OrthoDB" id="9772053at2"/>
<feature type="binding site" evidence="8">
    <location>
        <position position="233"/>
    </location>
    <ligand>
        <name>Zn(2+)</name>
        <dbReference type="ChEBI" id="CHEBI:29105"/>
        <label>1</label>
    </ligand>
</feature>
<dbReference type="SUPFAM" id="SSF53187">
    <property type="entry name" value="Zn-dependent exopeptidases"/>
    <property type="match status" value="1"/>
</dbReference>
<evidence type="ECO:0000313" key="9">
    <source>
        <dbReference type="EMBL" id="GAQ16535.1"/>
    </source>
</evidence>
<sequence length="353" mass="38605">MEKLLRRLTELSGPCGHEQNVAYYIKDYVKGKADHVEIDGLGNVIVRKNGTKLGPKVLLTAHMDEVGFIVKKIEENGFLRFEKLGGHDDRILLAQEVKVLGRDNEIDGVIGTLSAHFVKFEDPTKVRRHAQLYIDIGARSKQEAIDMGVEVGTPVTYAPNLKMVGPESHKLVRGKSLDDRSGCAVLLSILNDLQDEEFAGEVTFLFTVQEEVGLRGAQAAINKLEVDAAIAIDTTAVSDTPEDIMDQSLKLGAGTGIKVMDFSLIVQRTMKEKLLELAKKHAIAYQLEVFPGIGTDGGAIALADKGIPTGVLSIPSRYTHSSVEVVSMQDLEATKDLAKAFLMQLDENTTFEF</sequence>
<feature type="binding site" evidence="8">
    <location>
        <position position="62"/>
    </location>
    <ligand>
        <name>Zn(2+)</name>
        <dbReference type="ChEBI" id="CHEBI:29105"/>
        <label>1</label>
    </ligand>
</feature>
<reference evidence="10" key="1">
    <citation type="submission" date="2015-07" db="EMBL/GenBank/DDBJ databases">
        <title>Draft Genome Sequence of Oceanobacillus picturae Heshi-B3 that Was Isolated from Fermented Rice Bran with Aging Salted Mackerel, Which Was Named Heshiko as Traditional Fermented Seafood in Japan.</title>
        <authorList>
            <person name="Akuzawa S."/>
            <person name="Nakagawa J."/>
            <person name="Kanekatsu T."/>
            <person name="Kanesaki Y."/>
            <person name="Suzuki T."/>
        </authorList>
    </citation>
    <scope>NUCLEOTIDE SEQUENCE [LARGE SCALE GENOMIC DNA]</scope>
    <source>
        <strain evidence="10">Heshi-B3</strain>
    </source>
</reference>
<evidence type="ECO:0000256" key="5">
    <source>
        <dbReference type="ARBA" id="ARBA00022801"/>
    </source>
</evidence>
<feature type="binding site" evidence="8">
    <location>
        <position position="320"/>
    </location>
    <ligand>
        <name>Zn(2+)</name>
        <dbReference type="ChEBI" id="CHEBI:29105"/>
        <label>2</label>
    </ligand>
</feature>
<feature type="active site" description="Proton acceptor" evidence="7">
    <location>
        <position position="210"/>
    </location>
</feature>
<evidence type="ECO:0000256" key="2">
    <source>
        <dbReference type="ARBA" id="ARBA00022438"/>
    </source>
</evidence>
<evidence type="ECO:0000256" key="8">
    <source>
        <dbReference type="PIRSR" id="PIRSR001123-2"/>
    </source>
</evidence>
<feature type="binding site" evidence="8">
    <location>
        <position position="178"/>
    </location>
    <ligand>
        <name>Zn(2+)</name>
        <dbReference type="ChEBI" id="CHEBI:29105"/>
        <label>1</label>
    </ligand>
</feature>
<comment type="similarity">
    <text evidence="1 6">Belongs to the peptidase M42 family.</text>
</comment>